<protein>
    <submittedName>
        <fullName evidence="4">Uncharacterized protein</fullName>
    </submittedName>
</protein>
<reference evidence="4" key="1">
    <citation type="submission" date="2020-11" db="EMBL/GenBank/DDBJ databases">
        <authorList>
            <consortium name="DOE Joint Genome Institute"/>
            <person name="Ahrendt S."/>
            <person name="Riley R."/>
            <person name="Andreopoulos W."/>
            <person name="Labutti K."/>
            <person name="Pangilinan J."/>
            <person name="Ruiz-Duenas F.J."/>
            <person name="Barrasa J.M."/>
            <person name="Sanchez-Garcia M."/>
            <person name="Camarero S."/>
            <person name="Miyauchi S."/>
            <person name="Serrano A."/>
            <person name="Linde D."/>
            <person name="Babiker R."/>
            <person name="Drula E."/>
            <person name="Ayuso-Fernandez I."/>
            <person name="Pacheco R."/>
            <person name="Padilla G."/>
            <person name="Ferreira P."/>
            <person name="Barriuso J."/>
            <person name="Kellner H."/>
            <person name="Castanera R."/>
            <person name="Alfaro M."/>
            <person name="Ramirez L."/>
            <person name="Pisabarro A.G."/>
            <person name="Kuo A."/>
            <person name="Tritt A."/>
            <person name="Lipzen A."/>
            <person name="He G."/>
            <person name="Yan M."/>
            <person name="Ng V."/>
            <person name="Cullen D."/>
            <person name="Martin F."/>
            <person name="Rosso M.-N."/>
            <person name="Henrissat B."/>
            <person name="Hibbett D."/>
            <person name="Martinez A.T."/>
            <person name="Grigoriev I.V."/>
        </authorList>
    </citation>
    <scope>NUCLEOTIDE SEQUENCE</scope>
    <source>
        <strain evidence="4">AH 40177</strain>
    </source>
</reference>
<dbReference type="GO" id="GO:0031981">
    <property type="term" value="C:nuclear lumen"/>
    <property type="evidence" value="ECO:0007669"/>
    <property type="project" value="UniProtKB-ARBA"/>
</dbReference>
<organism evidence="4 5">
    <name type="scientific">Rhodocollybia butyracea</name>
    <dbReference type="NCBI Taxonomy" id="206335"/>
    <lineage>
        <taxon>Eukaryota</taxon>
        <taxon>Fungi</taxon>
        <taxon>Dikarya</taxon>
        <taxon>Basidiomycota</taxon>
        <taxon>Agaricomycotina</taxon>
        <taxon>Agaricomycetes</taxon>
        <taxon>Agaricomycetidae</taxon>
        <taxon>Agaricales</taxon>
        <taxon>Marasmiineae</taxon>
        <taxon>Omphalotaceae</taxon>
        <taxon>Rhodocollybia</taxon>
    </lineage>
</organism>
<proteinExistence type="inferred from homology"/>
<keyword evidence="3" id="KW-0539">Nucleus</keyword>
<evidence type="ECO:0000313" key="4">
    <source>
        <dbReference type="EMBL" id="KAF9068713.1"/>
    </source>
</evidence>
<keyword evidence="5" id="KW-1185">Reference proteome</keyword>
<dbReference type="GO" id="GO:0006310">
    <property type="term" value="P:DNA recombination"/>
    <property type="evidence" value="ECO:0007669"/>
    <property type="project" value="InterPro"/>
</dbReference>
<dbReference type="GO" id="GO:0006260">
    <property type="term" value="P:DNA replication"/>
    <property type="evidence" value="ECO:0007669"/>
    <property type="project" value="InterPro"/>
</dbReference>
<dbReference type="EMBL" id="JADNRY010000058">
    <property type="protein sequence ID" value="KAF9068713.1"/>
    <property type="molecule type" value="Genomic_DNA"/>
</dbReference>
<evidence type="ECO:0000256" key="3">
    <source>
        <dbReference type="ARBA" id="ARBA00023242"/>
    </source>
</evidence>
<sequence>MGANGGEILVKFTGDSGITSTFVEIIGHVVDATTVKKMGVINLKYDLNLQVANKVIKNIHDPRFFSTIFS</sequence>
<gene>
    <name evidence="4" type="ORF">BDP27DRAFT_1326826</name>
</gene>
<dbReference type="GO" id="GO:0003677">
    <property type="term" value="F:DNA binding"/>
    <property type="evidence" value="ECO:0007669"/>
    <property type="project" value="InterPro"/>
</dbReference>
<name>A0A9P5PSR8_9AGAR</name>
<dbReference type="Gene3D" id="2.40.50.140">
    <property type="entry name" value="Nucleic acid-binding proteins"/>
    <property type="match status" value="1"/>
</dbReference>
<comment type="caution">
    <text evidence="4">The sequence shown here is derived from an EMBL/GenBank/DDBJ whole genome shotgun (WGS) entry which is preliminary data.</text>
</comment>
<dbReference type="AlphaFoldDB" id="A0A9P5PSR8"/>
<dbReference type="GO" id="GO:0006281">
    <property type="term" value="P:DNA repair"/>
    <property type="evidence" value="ECO:0007669"/>
    <property type="project" value="InterPro"/>
</dbReference>
<comment type="subcellular location">
    <subcellularLocation>
        <location evidence="1">Nucleus</location>
    </subcellularLocation>
</comment>
<comment type="similarity">
    <text evidence="2">Belongs to the replication factor A protein 3 family.</text>
</comment>
<dbReference type="InterPro" id="IPR012340">
    <property type="entry name" value="NA-bd_OB-fold"/>
</dbReference>
<evidence type="ECO:0000256" key="1">
    <source>
        <dbReference type="ARBA" id="ARBA00004123"/>
    </source>
</evidence>
<dbReference type="InterPro" id="IPR013970">
    <property type="entry name" value="Rfa2"/>
</dbReference>
<dbReference type="Proteomes" id="UP000772434">
    <property type="component" value="Unassembled WGS sequence"/>
</dbReference>
<accession>A0A9P5PSR8</accession>
<evidence type="ECO:0000313" key="5">
    <source>
        <dbReference type="Proteomes" id="UP000772434"/>
    </source>
</evidence>
<evidence type="ECO:0000256" key="2">
    <source>
        <dbReference type="ARBA" id="ARBA00009761"/>
    </source>
</evidence>
<dbReference type="Pfam" id="PF08661">
    <property type="entry name" value="Rep_fac-A_3"/>
    <property type="match status" value="1"/>
</dbReference>
<dbReference type="OrthoDB" id="188186at2759"/>